<keyword evidence="3" id="KW-1185">Reference proteome</keyword>
<dbReference type="Gene3D" id="3.80.10.10">
    <property type="entry name" value="Ribonuclease Inhibitor"/>
    <property type="match status" value="1"/>
</dbReference>
<evidence type="ECO:0000313" key="3">
    <source>
        <dbReference type="Proteomes" id="UP001498398"/>
    </source>
</evidence>
<name>A0ABR1JLR8_9AGAR</name>
<dbReference type="EMBL" id="JBANRG010000011">
    <property type="protein sequence ID" value="KAK7462474.1"/>
    <property type="molecule type" value="Genomic_DNA"/>
</dbReference>
<sequence length="549" mass="62265">MTVSSTKKKTAIDDLPSEVICKILELAVHSARHVHPAHSLAVYSSISHAWRSLCFNSSELWTDIRIFQEAIHEKSLKDWTQEWLDRSYPRPVDISIDIPEFCEDDEDVLEVIQGQLSRIRSLRICRLESNSTGHHFIVEALLTSLSNATNLEHFEICFSPVSSLRMDHILHAGIVLPKLRSQTITADQIVFPLERLISLDVYMMLPTEDLFRQMTCMCPGLEHLTLRRFKALEHPLAKDAPPIHMPSLRSLNVSFYRAGWGSPEQSVLSILAAPELQSLQITGDPWAPDMHTVLPPLAYFPNLHTLRLENLQYIDPMMNQTLIDPTYFHKRSSVRHLELISTSGETLFPEQSTRPKATRRSRSIGREPPEPSSPFTYLGDRSLFRHRELGVRGVIRDMEVTLPSYSTVGDDPLARDSGGNASATTESLAFPCLDALSLDTIRAQDVLWLCELVAIRPGIKRVYLSKSAMRHLLSSFTMESAKAEGKETKRYPESGTMVTDDISPATVVARVKNLRPNRFHMVETKNDGFKLEEWLRARVEVYEKVDSDC</sequence>
<evidence type="ECO:0000256" key="1">
    <source>
        <dbReference type="SAM" id="MobiDB-lite"/>
    </source>
</evidence>
<dbReference type="Gene3D" id="1.20.1280.50">
    <property type="match status" value="1"/>
</dbReference>
<dbReference type="InterPro" id="IPR032675">
    <property type="entry name" value="LRR_dom_sf"/>
</dbReference>
<dbReference type="Proteomes" id="UP001498398">
    <property type="component" value="Unassembled WGS sequence"/>
</dbReference>
<comment type="caution">
    <text evidence="2">The sequence shown here is derived from an EMBL/GenBank/DDBJ whole genome shotgun (WGS) entry which is preliminary data.</text>
</comment>
<proteinExistence type="predicted"/>
<dbReference type="SUPFAM" id="SSF81383">
    <property type="entry name" value="F-box domain"/>
    <property type="match status" value="1"/>
</dbReference>
<dbReference type="SUPFAM" id="SSF52047">
    <property type="entry name" value="RNI-like"/>
    <property type="match status" value="1"/>
</dbReference>
<reference evidence="2 3" key="1">
    <citation type="submission" date="2024-01" db="EMBL/GenBank/DDBJ databases">
        <title>A draft genome for the cacao thread blight pathogen Marasmiellus scandens.</title>
        <authorList>
            <person name="Baruah I.K."/>
            <person name="Leung J."/>
            <person name="Bukari Y."/>
            <person name="Amoako-Attah I."/>
            <person name="Meinhardt L.W."/>
            <person name="Bailey B.A."/>
            <person name="Cohen S.P."/>
        </authorList>
    </citation>
    <scope>NUCLEOTIDE SEQUENCE [LARGE SCALE GENOMIC DNA]</scope>
    <source>
        <strain evidence="2 3">GH-19</strain>
    </source>
</reference>
<gene>
    <name evidence="2" type="ORF">VKT23_008076</name>
</gene>
<evidence type="ECO:0000313" key="2">
    <source>
        <dbReference type="EMBL" id="KAK7462474.1"/>
    </source>
</evidence>
<dbReference type="InterPro" id="IPR036047">
    <property type="entry name" value="F-box-like_dom_sf"/>
</dbReference>
<accession>A0ABR1JLR8</accession>
<organism evidence="2 3">
    <name type="scientific">Marasmiellus scandens</name>
    <dbReference type="NCBI Taxonomy" id="2682957"/>
    <lineage>
        <taxon>Eukaryota</taxon>
        <taxon>Fungi</taxon>
        <taxon>Dikarya</taxon>
        <taxon>Basidiomycota</taxon>
        <taxon>Agaricomycotina</taxon>
        <taxon>Agaricomycetes</taxon>
        <taxon>Agaricomycetidae</taxon>
        <taxon>Agaricales</taxon>
        <taxon>Marasmiineae</taxon>
        <taxon>Omphalotaceae</taxon>
        <taxon>Marasmiellus</taxon>
    </lineage>
</organism>
<evidence type="ECO:0008006" key="4">
    <source>
        <dbReference type="Google" id="ProtNLM"/>
    </source>
</evidence>
<feature type="region of interest" description="Disordered" evidence="1">
    <location>
        <begin position="345"/>
        <end position="374"/>
    </location>
</feature>
<feature type="compositionally biased region" description="Polar residues" evidence="1">
    <location>
        <begin position="345"/>
        <end position="355"/>
    </location>
</feature>
<protein>
    <recommendedName>
        <fullName evidence="4">F-box domain-containing protein</fullName>
    </recommendedName>
</protein>